<name>A0A915PM34_9BILA</name>
<dbReference type="WBParaSite" id="sdigi.contig177.g5703.t1">
    <property type="protein sequence ID" value="sdigi.contig177.g5703.t1"/>
    <property type="gene ID" value="sdigi.contig177.g5703"/>
</dbReference>
<evidence type="ECO:0000313" key="2">
    <source>
        <dbReference type="WBParaSite" id="sdigi.contig177.g5703.t1"/>
    </source>
</evidence>
<sequence length="312" mass="35665">MNEIETVEHLSYGKDELQTTDDIIREDGSEKTIPNAIAATNPLNEQDYMADLQIESMRLTGDYPTKPERRTSLDECSENATEILTEDTIPGPENWEQQGYNQNNLSGKGFFRKAHSLVEEETFLDHQTEVIQDAQEELQDDTVLGIDEFARQTSKQNRHDFMSYDYDKFNSSFAKNSIISNGSENQTGINYTDNSTDNIANDMSTKTRNNDLSPNSTIPNDTQYNILAKRINDFESNNYKNDETNESDNNLKNVLSKERISEEPTRKRDDIRKISSKLEAFSKNNEIPSTHIRASRPKIEETEMPTKGFSCV</sequence>
<dbReference type="AlphaFoldDB" id="A0A915PM34"/>
<protein>
    <submittedName>
        <fullName evidence="2">Uncharacterized protein</fullName>
    </submittedName>
</protein>
<organism evidence="1 2">
    <name type="scientific">Setaria digitata</name>
    <dbReference type="NCBI Taxonomy" id="48799"/>
    <lineage>
        <taxon>Eukaryota</taxon>
        <taxon>Metazoa</taxon>
        <taxon>Ecdysozoa</taxon>
        <taxon>Nematoda</taxon>
        <taxon>Chromadorea</taxon>
        <taxon>Rhabditida</taxon>
        <taxon>Spirurina</taxon>
        <taxon>Spiruromorpha</taxon>
        <taxon>Filarioidea</taxon>
        <taxon>Setariidae</taxon>
        <taxon>Setaria</taxon>
    </lineage>
</organism>
<proteinExistence type="predicted"/>
<evidence type="ECO:0000313" key="1">
    <source>
        <dbReference type="Proteomes" id="UP000887581"/>
    </source>
</evidence>
<dbReference type="Proteomes" id="UP000887581">
    <property type="component" value="Unplaced"/>
</dbReference>
<accession>A0A915PM34</accession>
<keyword evidence="1" id="KW-1185">Reference proteome</keyword>
<reference evidence="2" key="1">
    <citation type="submission" date="2022-11" db="UniProtKB">
        <authorList>
            <consortium name="WormBaseParasite"/>
        </authorList>
    </citation>
    <scope>IDENTIFICATION</scope>
</reference>